<name>A0AC34QY38_9BILA</name>
<dbReference type="WBParaSite" id="JU765_v2.g20347.t1">
    <property type="protein sequence ID" value="JU765_v2.g20347.t1"/>
    <property type="gene ID" value="JU765_v2.g20347"/>
</dbReference>
<evidence type="ECO:0000313" key="2">
    <source>
        <dbReference type="WBParaSite" id="JU765_v2.g20347.t1"/>
    </source>
</evidence>
<organism evidence="1 2">
    <name type="scientific">Panagrolaimus sp. JU765</name>
    <dbReference type="NCBI Taxonomy" id="591449"/>
    <lineage>
        <taxon>Eukaryota</taxon>
        <taxon>Metazoa</taxon>
        <taxon>Ecdysozoa</taxon>
        <taxon>Nematoda</taxon>
        <taxon>Chromadorea</taxon>
        <taxon>Rhabditida</taxon>
        <taxon>Tylenchina</taxon>
        <taxon>Panagrolaimomorpha</taxon>
        <taxon>Panagrolaimoidea</taxon>
        <taxon>Panagrolaimidae</taxon>
        <taxon>Panagrolaimus</taxon>
    </lineage>
</organism>
<sequence>MISYDITRKCQQPRWRSVSPGFKIAPTRKNIVADNKRGQILFQKRSTSLRKVPAFTIQTEQQNTRPFTPAASKNAKRWEDPDSERFIQIYNDRRLPIRLVDTSGTGKSRTIEWQIDPNRLTPNDARELLRQLSTGLAIEKEASLKFFI</sequence>
<evidence type="ECO:0000313" key="1">
    <source>
        <dbReference type="Proteomes" id="UP000887576"/>
    </source>
</evidence>
<accession>A0AC34QY38</accession>
<proteinExistence type="predicted"/>
<dbReference type="Proteomes" id="UP000887576">
    <property type="component" value="Unplaced"/>
</dbReference>
<reference evidence="2" key="1">
    <citation type="submission" date="2022-11" db="UniProtKB">
        <authorList>
            <consortium name="WormBaseParasite"/>
        </authorList>
    </citation>
    <scope>IDENTIFICATION</scope>
</reference>
<protein>
    <submittedName>
        <fullName evidence="2">Uncharacterized protein</fullName>
    </submittedName>
</protein>